<organism evidence="3 4">
    <name type="scientific">Stachybotrys chartarum (strain CBS 109288 / IBT 7711)</name>
    <name type="common">Toxic black mold</name>
    <name type="synonym">Stilbospora chartarum</name>
    <dbReference type="NCBI Taxonomy" id="1280523"/>
    <lineage>
        <taxon>Eukaryota</taxon>
        <taxon>Fungi</taxon>
        <taxon>Dikarya</taxon>
        <taxon>Ascomycota</taxon>
        <taxon>Pezizomycotina</taxon>
        <taxon>Sordariomycetes</taxon>
        <taxon>Hypocreomycetidae</taxon>
        <taxon>Hypocreales</taxon>
        <taxon>Stachybotryaceae</taxon>
        <taxon>Stachybotrys</taxon>
    </lineage>
</organism>
<dbReference type="EMBL" id="KL648604">
    <property type="protein sequence ID" value="KEY67740.1"/>
    <property type="molecule type" value="Genomic_DNA"/>
</dbReference>
<dbReference type="Pfam" id="PF00248">
    <property type="entry name" value="Aldo_ket_red"/>
    <property type="match status" value="1"/>
</dbReference>
<keyword evidence="1" id="KW-0560">Oxidoreductase</keyword>
<dbReference type="InterPro" id="IPR023210">
    <property type="entry name" value="NADP_OxRdtase_dom"/>
</dbReference>
<proteinExistence type="predicted"/>
<evidence type="ECO:0000256" key="1">
    <source>
        <dbReference type="ARBA" id="ARBA00023002"/>
    </source>
</evidence>
<dbReference type="GO" id="GO:0016491">
    <property type="term" value="F:oxidoreductase activity"/>
    <property type="evidence" value="ECO:0007669"/>
    <property type="project" value="UniProtKB-KW"/>
</dbReference>
<evidence type="ECO:0000259" key="2">
    <source>
        <dbReference type="Pfam" id="PF00248"/>
    </source>
</evidence>
<dbReference type="Proteomes" id="UP000028045">
    <property type="component" value="Unassembled WGS sequence"/>
</dbReference>
<dbReference type="InterPro" id="IPR050791">
    <property type="entry name" value="Aldo-Keto_reductase"/>
</dbReference>
<dbReference type="PANTHER" id="PTHR43625">
    <property type="entry name" value="AFLATOXIN B1 ALDEHYDE REDUCTASE"/>
    <property type="match status" value="1"/>
</dbReference>
<reference evidence="3 4" key="1">
    <citation type="journal article" date="2014" name="BMC Genomics">
        <title>Comparative genome sequencing reveals chemotype-specific gene clusters in the toxigenic black mold Stachybotrys.</title>
        <authorList>
            <person name="Semeiks J."/>
            <person name="Borek D."/>
            <person name="Otwinowski Z."/>
            <person name="Grishin N.V."/>
        </authorList>
    </citation>
    <scope>NUCLEOTIDE SEQUENCE [LARGE SCALE GENOMIC DNA]</scope>
    <source>
        <strain evidence="4">CBS 109288 / IBT 7711</strain>
    </source>
</reference>
<gene>
    <name evidence="3" type="ORF">S7711_04060</name>
</gene>
<evidence type="ECO:0000313" key="3">
    <source>
        <dbReference type="EMBL" id="KEY67740.1"/>
    </source>
</evidence>
<dbReference type="AlphaFoldDB" id="A0A084AR11"/>
<dbReference type="HOGENOM" id="CLU_023205_2_1_1"/>
<sequence length="345" mass="38275">MANTSIRVTKIGKNGLTVPVPGFGLMGLSQATYGSVPSDEERFAVLDRAHDLKLTFWDTADLYGDGEELLNKWFRRTGKRDEIFLSTKFGFTIGASGLGVDSSAAYCKKACSESLRRLGIDSIDLYYMHHANPKTPIEETMRALKELKAEGKIKYIGLSAISSNTLRRAVKIAPVDVVQLDYSPFTREIEGPEGTNLLATCRELGVTIVAAMPLGRGMITTNYAAGEALTDAQDQRAKAMPRFLEQNRTTNEKTIQQFQALADKKGCTTAQLSLAWLMKQGSDIIPIPGTKRVKYLEENWASRYIELSDEEEKEIRCFLDKAEIAGAALPEQFKDYNFTDTVEEA</sequence>
<dbReference type="SUPFAM" id="SSF51430">
    <property type="entry name" value="NAD(P)-linked oxidoreductase"/>
    <property type="match status" value="1"/>
</dbReference>
<protein>
    <recommendedName>
        <fullName evidence="2">NADP-dependent oxidoreductase domain-containing protein</fullName>
    </recommendedName>
</protein>
<name>A0A084AR11_STACB</name>
<feature type="domain" description="NADP-dependent oxidoreductase" evidence="2">
    <location>
        <begin position="22"/>
        <end position="316"/>
    </location>
</feature>
<dbReference type="PANTHER" id="PTHR43625:SF40">
    <property type="entry name" value="ALDO-KETO REDUCTASE YAKC [NADP(+)]"/>
    <property type="match status" value="1"/>
</dbReference>
<dbReference type="OrthoDB" id="37537at2759"/>
<keyword evidence="4" id="KW-1185">Reference proteome</keyword>
<accession>A0A084AR11</accession>
<dbReference type="InterPro" id="IPR036812">
    <property type="entry name" value="NAD(P)_OxRdtase_dom_sf"/>
</dbReference>
<dbReference type="GO" id="GO:0005737">
    <property type="term" value="C:cytoplasm"/>
    <property type="evidence" value="ECO:0007669"/>
    <property type="project" value="TreeGrafter"/>
</dbReference>
<dbReference type="Gene3D" id="3.20.20.100">
    <property type="entry name" value="NADP-dependent oxidoreductase domain"/>
    <property type="match status" value="1"/>
</dbReference>
<evidence type="ECO:0000313" key="4">
    <source>
        <dbReference type="Proteomes" id="UP000028045"/>
    </source>
</evidence>